<feature type="transmembrane region" description="Helical" evidence="8">
    <location>
        <begin position="30"/>
        <end position="49"/>
    </location>
</feature>
<evidence type="ECO:0000313" key="11">
    <source>
        <dbReference type="Proteomes" id="UP000215188"/>
    </source>
</evidence>
<organism evidence="10 11">
    <name type="scientific">Polynucleobacter cosmopolitanus</name>
    <dbReference type="NCBI Taxonomy" id="351345"/>
    <lineage>
        <taxon>Bacteria</taxon>
        <taxon>Pseudomonadati</taxon>
        <taxon>Pseudomonadota</taxon>
        <taxon>Betaproteobacteria</taxon>
        <taxon>Burkholderiales</taxon>
        <taxon>Burkholderiaceae</taxon>
        <taxon>Polynucleobacter</taxon>
    </lineage>
</organism>
<dbReference type="EMBL" id="NJGG01000001">
    <property type="protein sequence ID" value="OXL15692.1"/>
    <property type="molecule type" value="Genomic_DNA"/>
</dbReference>
<feature type="chain" id="PRO_5012059239" evidence="9">
    <location>
        <begin position="21"/>
        <end position="220"/>
    </location>
</feature>
<dbReference type="PANTHER" id="PTHR34979:SF1">
    <property type="entry name" value="INNER MEMBRANE PROTEIN YGAZ"/>
    <property type="match status" value="1"/>
</dbReference>
<dbReference type="AlphaFoldDB" id="A0A229FV08"/>
<gene>
    <name evidence="10" type="ORF">AOC33_00910</name>
</gene>
<evidence type="ECO:0000256" key="2">
    <source>
        <dbReference type="ARBA" id="ARBA00010735"/>
    </source>
</evidence>
<evidence type="ECO:0000256" key="5">
    <source>
        <dbReference type="ARBA" id="ARBA00022692"/>
    </source>
</evidence>
<feature type="transmembrane region" description="Helical" evidence="8">
    <location>
        <begin position="90"/>
        <end position="107"/>
    </location>
</feature>
<evidence type="ECO:0000256" key="7">
    <source>
        <dbReference type="ARBA" id="ARBA00023136"/>
    </source>
</evidence>
<sequence length="220" mass="23770">MSKAGFAIFTWALVTGMAMAESSLSTAQAIGMSFLVYAASAQLAALPLIAGDFPLWTIFVTAIIVNLRFVVFSAGIQPYFKNRSFWKRSVLGYLNGDLNFALFMSRFPKYQKDPSHLPFFLGMSLTNWSIWQIGSLTGIFVAGAVPDSWGLGFAGTLALIAILLPMLDQLSARLAALSALLVALLANDLPYKLSIVLAVVVAIFVGIMCDRFIKREGGAT</sequence>
<evidence type="ECO:0000256" key="3">
    <source>
        <dbReference type="ARBA" id="ARBA00022448"/>
    </source>
</evidence>
<comment type="similarity">
    <text evidence="2">Belongs to the AzlC family.</text>
</comment>
<evidence type="ECO:0000313" key="10">
    <source>
        <dbReference type="EMBL" id="OXL15692.1"/>
    </source>
</evidence>
<feature type="transmembrane region" description="Helical" evidence="8">
    <location>
        <begin position="119"/>
        <end position="142"/>
    </location>
</feature>
<dbReference type="GO" id="GO:1903785">
    <property type="term" value="P:L-valine transmembrane transport"/>
    <property type="evidence" value="ECO:0007669"/>
    <property type="project" value="TreeGrafter"/>
</dbReference>
<proteinExistence type="inferred from homology"/>
<keyword evidence="6 8" id="KW-1133">Transmembrane helix</keyword>
<keyword evidence="3" id="KW-0813">Transport</keyword>
<evidence type="ECO:0000256" key="1">
    <source>
        <dbReference type="ARBA" id="ARBA00004651"/>
    </source>
</evidence>
<keyword evidence="4" id="KW-1003">Cell membrane</keyword>
<dbReference type="OrthoDB" id="9179311at2"/>
<evidence type="ECO:0000256" key="4">
    <source>
        <dbReference type="ARBA" id="ARBA00022475"/>
    </source>
</evidence>
<dbReference type="RefSeq" id="WP_089514731.1">
    <property type="nucleotide sequence ID" value="NZ_NJGG01000001.1"/>
</dbReference>
<feature type="signal peptide" evidence="9">
    <location>
        <begin position="1"/>
        <end position="20"/>
    </location>
</feature>
<keyword evidence="5 8" id="KW-0812">Transmembrane</keyword>
<evidence type="ECO:0000256" key="9">
    <source>
        <dbReference type="SAM" id="SignalP"/>
    </source>
</evidence>
<evidence type="ECO:0000256" key="8">
    <source>
        <dbReference type="SAM" id="Phobius"/>
    </source>
</evidence>
<feature type="transmembrane region" description="Helical" evidence="8">
    <location>
        <begin position="56"/>
        <end position="78"/>
    </location>
</feature>
<accession>A0A229FV08</accession>
<feature type="transmembrane region" description="Helical" evidence="8">
    <location>
        <begin position="193"/>
        <end position="213"/>
    </location>
</feature>
<dbReference type="PANTHER" id="PTHR34979">
    <property type="entry name" value="INNER MEMBRANE PROTEIN YGAZ"/>
    <property type="match status" value="1"/>
</dbReference>
<evidence type="ECO:0000256" key="6">
    <source>
        <dbReference type="ARBA" id="ARBA00022989"/>
    </source>
</evidence>
<reference evidence="10 11" key="1">
    <citation type="submission" date="2017-06" db="EMBL/GenBank/DDBJ databases">
        <title>Reclassification of a Polynucleobacter cosmopolitanus strain isolated from tropical Lake Victoria as Polynucleobacter victoriensis comb. nov.</title>
        <authorList>
            <person name="Hahn M.W."/>
        </authorList>
    </citation>
    <scope>NUCLEOTIDE SEQUENCE [LARGE SCALE GENOMIC DNA]</scope>
    <source>
        <strain evidence="10 11">MWH-MoIso2</strain>
    </source>
</reference>
<dbReference type="GO" id="GO:0005886">
    <property type="term" value="C:plasma membrane"/>
    <property type="evidence" value="ECO:0007669"/>
    <property type="project" value="UniProtKB-SubCell"/>
</dbReference>
<protein>
    <submittedName>
        <fullName evidence="10">Branched-chain amino acid transporter AzlC</fullName>
    </submittedName>
</protein>
<dbReference type="Proteomes" id="UP000215188">
    <property type="component" value="Unassembled WGS sequence"/>
</dbReference>
<name>A0A229FV08_9BURK</name>
<keyword evidence="11" id="KW-1185">Reference proteome</keyword>
<comment type="subcellular location">
    <subcellularLocation>
        <location evidence="1">Cell membrane</location>
        <topology evidence="1">Multi-pass membrane protein</topology>
    </subcellularLocation>
</comment>
<dbReference type="Pfam" id="PF03591">
    <property type="entry name" value="AzlC"/>
    <property type="match status" value="1"/>
</dbReference>
<feature type="transmembrane region" description="Helical" evidence="8">
    <location>
        <begin position="148"/>
        <end position="165"/>
    </location>
</feature>
<dbReference type="InterPro" id="IPR011606">
    <property type="entry name" value="Brnchd-chn_aa_trnsp_permease"/>
</dbReference>
<comment type="caution">
    <text evidence="10">The sequence shown here is derived from an EMBL/GenBank/DDBJ whole genome shotgun (WGS) entry which is preliminary data.</text>
</comment>
<keyword evidence="9" id="KW-0732">Signal</keyword>
<keyword evidence="7 8" id="KW-0472">Membrane</keyword>